<dbReference type="GO" id="GO:0004864">
    <property type="term" value="F:protein phosphatase inhibitor activity"/>
    <property type="evidence" value="ECO:0007669"/>
    <property type="project" value="InterPro"/>
</dbReference>
<feature type="compositionally biased region" description="Basic and acidic residues" evidence="2">
    <location>
        <begin position="116"/>
        <end position="127"/>
    </location>
</feature>
<dbReference type="RefSeq" id="XP_055703409.1">
    <property type="nucleotide sequence ID" value="XM_055847434.1"/>
</dbReference>
<keyword evidence="4" id="KW-1185">Reference proteome</keyword>
<dbReference type="VEuPathDB" id="VectorBase:PPAPM1_007301"/>
<reference evidence="3" key="1">
    <citation type="submission" date="2022-08" db="UniProtKB">
        <authorList>
            <consortium name="EnsemblMetazoa"/>
        </authorList>
    </citation>
    <scope>IDENTIFICATION</scope>
    <source>
        <strain evidence="3">Israel</strain>
    </source>
</reference>
<dbReference type="EMBL" id="AJVK01009508">
    <property type="status" value="NOT_ANNOTATED_CDS"/>
    <property type="molecule type" value="Genomic_DNA"/>
</dbReference>
<dbReference type="InterPro" id="IPR007062">
    <property type="entry name" value="PPI-2"/>
</dbReference>
<dbReference type="Proteomes" id="UP000092462">
    <property type="component" value="Unassembled WGS sequence"/>
</dbReference>
<protein>
    <submittedName>
        <fullName evidence="3">Uncharacterized protein</fullName>
    </submittedName>
</protein>
<feature type="compositionally biased region" description="Acidic residues" evidence="2">
    <location>
        <begin position="147"/>
        <end position="157"/>
    </location>
</feature>
<dbReference type="CTD" id="39156"/>
<dbReference type="Gene3D" id="6.10.250.1050">
    <property type="match status" value="2"/>
</dbReference>
<sequence length="193" mass="21646">MSCNSSGESEAKKPCKGILKTSSSFDKHSVTAMHRKSAKFDELNVLQTYHPPDKDYGHMKIEEPKTPYNYMDNSIHGLDQLDAEVLAEKLQVAASARTSSFSSEDDSDEDTEPETEEQKAKRLEFEKRRKAHYKEFEAVKLARKLIEEEEDEDEDDDGDKKCSDGDNNVTDQTMEPEAGGSTSTASLKNTTIP</sequence>
<accession>A0A1B0CZ58</accession>
<feature type="compositionally biased region" description="Acidic residues" evidence="2">
    <location>
        <begin position="103"/>
        <end position="115"/>
    </location>
</feature>
<dbReference type="VEuPathDB" id="VectorBase:PPAI000380"/>
<dbReference type="EnsemblMetazoa" id="PPAI000380-RA">
    <property type="protein sequence ID" value="PPAI000380-PA"/>
    <property type="gene ID" value="PPAI000380"/>
</dbReference>
<feature type="compositionally biased region" description="Low complexity" evidence="2">
    <location>
        <begin position="93"/>
        <end position="102"/>
    </location>
</feature>
<dbReference type="PANTHER" id="PTHR12398:SF20">
    <property type="entry name" value="PROTEIN PHOSPHATASE 1 REGULATORY INHIBITOR SUBUNIT 2"/>
    <property type="match status" value="1"/>
</dbReference>
<evidence type="ECO:0000313" key="4">
    <source>
        <dbReference type="Proteomes" id="UP000092462"/>
    </source>
</evidence>
<dbReference type="GO" id="GO:0009966">
    <property type="term" value="P:regulation of signal transduction"/>
    <property type="evidence" value="ECO:0007669"/>
    <property type="project" value="InterPro"/>
</dbReference>
<dbReference type="OrthoDB" id="551302at2759"/>
<proteinExistence type="inferred from homology"/>
<dbReference type="Pfam" id="PF04979">
    <property type="entry name" value="IPP-2"/>
    <property type="match status" value="1"/>
</dbReference>
<dbReference type="PANTHER" id="PTHR12398">
    <property type="entry name" value="PROTEIN PHOSPHATASE INHIBITOR"/>
    <property type="match status" value="1"/>
</dbReference>
<feature type="compositionally biased region" description="Polar residues" evidence="2">
    <location>
        <begin position="180"/>
        <end position="193"/>
    </location>
</feature>
<comment type="similarity">
    <text evidence="1">Belongs to the protein phosphatase inhibitor 2 family.</text>
</comment>
<feature type="region of interest" description="Disordered" evidence="2">
    <location>
        <begin position="139"/>
        <end position="193"/>
    </location>
</feature>
<evidence type="ECO:0000313" key="3">
    <source>
        <dbReference type="EnsemblMetazoa" id="PPAI000380-PA"/>
    </source>
</evidence>
<evidence type="ECO:0000256" key="2">
    <source>
        <dbReference type="SAM" id="MobiDB-lite"/>
    </source>
</evidence>
<dbReference type="AlphaFoldDB" id="A0A1B0CZ58"/>
<evidence type="ECO:0000256" key="1">
    <source>
        <dbReference type="ARBA" id="ARBA00005472"/>
    </source>
</evidence>
<name>A0A1B0CZ58_PHLPP</name>
<feature type="region of interest" description="Disordered" evidence="2">
    <location>
        <begin position="93"/>
        <end position="127"/>
    </location>
</feature>
<dbReference type="GeneID" id="129801942"/>
<dbReference type="EMBL" id="AJVK01009509">
    <property type="status" value="NOT_ANNOTATED_CDS"/>
    <property type="molecule type" value="Genomic_DNA"/>
</dbReference>
<organism evidence="3 4">
    <name type="scientific">Phlebotomus papatasi</name>
    <name type="common">Sandfly</name>
    <dbReference type="NCBI Taxonomy" id="29031"/>
    <lineage>
        <taxon>Eukaryota</taxon>
        <taxon>Metazoa</taxon>
        <taxon>Ecdysozoa</taxon>
        <taxon>Arthropoda</taxon>
        <taxon>Hexapoda</taxon>
        <taxon>Insecta</taxon>
        <taxon>Pterygota</taxon>
        <taxon>Neoptera</taxon>
        <taxon>Endopterygota</taxon>
        <taxon>Diptera</taxon>
        <taxon>Nematocera</taxon>
        <taxon>Psychodoidea</taxon>
        <taxon>Psychodidae</taxon>
        <taxon>Phlebotomus</taxon>
        <taxon>Phlebotomus</taxon>
    </lineage>
</organism>
<dbReference type="EMBL" id="AJVK01009507">
    <property type="status" value="NOT_ANNOTATED_CDS"/>
    <property type="molecule type" value="Genomic_DNA"/>
</dbReference>
<dbReference type="KEGG" id="ppap:129801942"/>